<protein>
    <submittedName>
        <fullName evidence="7">Transcriptional enhancer factor TEF-5</fullName>
    </submittedName>
</protein>
<dbReference type="GO" id="GO:0005667">
    <property type="term" value="C:transcription regulator complex"/>
    <property type="evidence" value="ECO:0007669"/>
    <property type="project" value="TreeGrafter"/>
</dbReference>
<feature type="domain" description="TEA" evidence="6">
    <location>
        <begin position="10"/>
        <end position="87"/>
    </location>
</feature>
<dbReference type="OrthoDB" id="10006572at2759"/>
<dbReference type="PANTHER" id="PTHR11834:SF7">
    <property type="entry name" value="TRANSCRIPTIONAL ENHANCER FACTOR TEF-5"/>
    <property type="match status" value="1"/>
</dbReference>
<dbReference type="Gene3D" id="6.10.20.40">
    <property type="entry name" value="TEA/ATTS domain"/>
    <property type="match status" value="1"/>
</dbReference>
<dbReference type="InterPro" id="IPR050937">
    <property type="entry name" value="TEC1_TEAD_TF"/>
</dbReference>
<sequence>MDGMDKAGMDGDAEGVWSPDIEQSFQEALAIYPPCGRRKIILSDEGKMYEKAYGDRPTFFTFFLGLKGTHIPQLCGLVLRCNTPPTSVTQAVIPLATDEEGLFQQPCILSFCGSMGCQDPFTLCVHLRYPTEALGPSLCMTRSSPSTLFTNNPIPDQLRYSCQDPDVNLQKRTASPDMPPLFTTPSSQKFIGRNVYYD</sequence>
<dbReference type="Proteomes" id="UP000281406">
    <property type="component" value="Unassembled WGS sequence"/>
</dbReference>
<dbReference type="EMBL" id="RJVU01043382">
    <property type="protein sequence ID" value="ROL44868.1"/>
    <property type="molecule type" value="Genomic_DNA"/>
</dbReference>
<dbReference type="GO" id="GO:0000978">
    <property type="term" value="F:RNA polymerase II cis-regulatory region sequence-specific DNA binding"/>
    <property type="evidence" value="ECO:0007669"/>
    <property type="project" value="TreeGrafter"/>
</dbReference>
<dbReference type="GO" id="GO:0048568">
    <property type="term" value="P:embryonic organ development"/>
    <property type="evidence" value="ECO:0007669"/>
    <property type="project" value="TreeGrafter"/>
</dbReference>
<keyword evidence="8" id="KW-1185">Reference proteome</keyword>
<evidence type="ECO:0000313" key="7">
    <source>
        <dbReference type="EMBL" id="ROL44868.1"/>
    </source>
</evidence>
<evidence type="ECO:0000256" key="2">
    <source>
        <dbReference type="ARBA" id="ARBA00023015"/>
    </source>
</evidence>
<dbReference type="PROSITE" id="PS51088">
    <property type="entry name" value="TEA_2"/>
    <property type="match status" value="1"/>
</dbReference>
<keyword evidence="2" id="KW-0805">Transcription regulation</keyword>
<name>A0A3N0YGE1_ANAGA</name>
<dbReference type="InterPro" id="IPR000818">
    <property type="entry name" value="TEA/ATTS_dom"/>
</dbReference>
<comment type="subcellular location">
    <subcellularLocation>
        <location evidence="1">Nucleus</location>
    </subcellularLocation>
</comment>
<dbReference type="PANTHER" id="PTHR11834">
    <property type="entry name" value="TRANSCRIPTIONAL ENHANCER FACTOR TEF RELATED"/>
    <property type="match status" value="1"/>
</dbReference>
<dbReference type="AlphaFoldDB" id="A0A3N0YGE1"/>
<comment type="caution">
    <text evidence="7">The sequence shown here is derived from an EMBL/GenBank/DDBJ whole genome shotgun (WGS) entry which is preliminary data.</text>
</comment>
<evidence type="ECO:0000256" key="1">
    <source>
        <dbReference type="ARBA" id="ARBA00004123"/>
    </source>
</evidence>
<dbReference type="GO" id="GO:0005634">
    <property type="term" value="C:nucleus"/>
    <property type="evidence" value="ECO:0007669"/>
    <property type="project" value="UniProtKB-SubCell"/>
</dbReference>
<reference evidence="7 8" key="1">
    <citation type="submission" date="2018-10" db="EMBL/GenBank/DDBJ databases">
        <title>Genome assembly for a Yunnan-Guizhou Plateau 3E fish, Anabarilius grahami (Regan), and its evolutionary and genetic applications.</title>
        <authorList>
            <person name="Jiang W."/>
        </authorList>
    </citation>
    <scope>NUCLEOTIDE SEQUENCE [LARGE SCALE GENOMIC DNA]</scope>
    <source>
        <strain evidence="7">AG-KIZ</strain>
        <tissue evidence="7">Muscle</tissue>
    </source>
</reference>
<keyword evidence="3" id="KW-0804">Transcription</keyword>
<organism evidence="7 8">
    <name type="scientific">Anabarilius grahami</name>
    <name type="common">Kanglang fish</name>
    <name type="synonym">Barilius grahami</name>
    <dbReference type="NCBI Taxonomy" id="495550"/>
    <lineage>
        <taxon>Eukaryota</taxon>
        <taxon>Metazoa</taxon>
        <taxon>Chordata</taxon>
        <taxon>Craniata</taxon>
        <taxon>Vertebrata</taxon>
        <taxon>Euteleostomi</taxon>
        <taxon>Actinopterygii</taxon>
        <taxon>Neopterygii</taxon>
        <taxon>Teleostei</taxon>
        <taxon>Ostariophysi</taxon>
        <taxon>Cypriniformes</taxon>
        <taxon>Xenocyprididae</taxon>
        <taxon>Xenocypridinae</taxon>
        <taxon>Xenocypridinae incertae sedis</taxon>
        <taxon>Anabarilius</taxon>
    </lineage>
</organism>
<feature type="DNA-binding region" description="TEA" evidence="5">
    <location>
        <begin position="10"/>
        <end position="87"/>
    </location>
</feature>
<evidence type="ECO:0000256" key="3">
    <source>
        <dbReference type="ARBA" id="ARBA00023163"/>
    </source>
</evidence>
<proteinExistence type="predicted"/>
<evidence type="ECO:0000259" key="6">
    <source>
        <dbReference type="PROSITE" id="PS51088"/>
    </source>
</evidence>
<dbReference type="SMART" id="SM00426">
    <property type="entry name" value="TEA"/>
    <property type="match status" value="1"/>
</dbReference>
<evidence type="ECO:0000256" key="5">
    <source>
        <dbReference type="PROSITE-ProRule" id="PRU00505"/>
    </source>
</evidence>
<evidence type="ECO:0000313" key="8">
    <source>
        <dbReference type="Proteomes" id="UP000281406"/>
    </source>
</evidence>
<accession>A0A3N0YGE1</accession>
<gene>
    <name evidence="7" type="ORF">DPX16_10920</name>
</gene>
<dbReference type="Pfam" id="PF01285">
    <property type="entry name" value="TEA"/>
    <property type="match status" value="1"/>
</dbReference>
<keyword evidence="4" id="KW-0539">Nucleus</keyword>
<dbReference type="GO" id="GO:0000981">
    <property type="term" value="F:DNA-binding transcription factor activity, RNA polymerase II-specific"/>
    <property type="evidence" value="ECO:0007669"/>
    <property type="project" value="TreeGrafter"/>
</dbReference>
<dbReference type="GO" id="GO:0035329">
    <property type="term" value="P:hippo signaling"/>
    <property type="evidence" value="ECO:0007669"/>
    <property type="project" value="TreeGrafter"/>
</dbReference>
<dbReference type="InterPro" id="IPR038096">
    <property type="entry name" value="TEA/ATTS_sf"/>
</dbReference>
<evidence type="ECO:0000256" key="4">
    <source>
        <dbReference type="ARBA" id="ARBA00023242"/>
    </source>
</evidence>